<feature type="compositionally biased region" description="Low complexity" evidence="1">
    <location>
        <begin position="132"/>
        <end position="141"/>
    </location>
</feature>
<feature type="region of interest" description="Disordered" evidence="1">
    <location>
        <begin position="202"/>
        <end position="241"/>
    </location>
</feature>
<protein>
    <submittedName>
        <fullName evidence="2">Uncharacterized protein</fullName>
    </submittedName>
</protein>
<name>A0AAW1JIT7_POPJA</name>
<organism evidence="2 3">
    <name type="scientific">Popillia japonica</name>
    <name type="common">Japanese beetle</name>
    <dbReference type="NCBI Taxonomy" id="7064"/>
    <lineage>
        <taxon>Eukaryota</taxon>
        <taxon>Metazoa</taxon>
        <taxon>Ecdysozoa</taxon>
        <taxon>Arthropoda</taxon>
        <taxon>Hexapoda</taxon>
        <taxon>Insecta</taxon>
        <taxon>Pterygota</taxon>
        <taxon>Neoptera</taxon>
        <taxon>Endopterygota</taxon>
        <taxon>Coleoptera</taxon>
        <taxon>Polyphaga</taxon>
        <taxon>Scarabaeiformia</taxon>
        <taxon>Scarabaeidae</taxon>
        <taxon>Rutelinae</taxon>
        <taxon>Popillia</taxon>
    </lineage>
</organism>
<feature type="region of interest" description="Disordered" evidence="1">
    <location>
        <begin position="1"/>
        <end position="189"/>
    </location>
</feature>
<accession>A0AAW1JIT7</accession>
<feature type="compositionally biased region" description="Polar residues" evidence="1">
    <location>
        <begin position="172"/>
        <end position="183"/>
    </location>
</feature>
<dbReference type="EMBL" id="JASPKY010000363">
    <property type="protein sequence ID" value="KAK9703806.1"/>
    <property type="molecule type" value="Genomic_DNA"/>
</dbReference>
<gene>
    <name evidence="2" type="ORF">QE152_g29096</name>
</gene>
<evidence type="ECO:0000313" key="3">
    <source>
        <dbReference type="Proteomes" id="UP001458880"/>
    </source>
</evidence>
<comment type="caution">
    <text evidence="2">The sequence shown here is derived from an EMBL/GenBank/DDBJ whole genome shotgun (WGS) entry which is preliminary data.</text>
</comment>
<feature type="compositionally biased region" description="Polar residues" evidence="1">
    <location>
        <begin position="106"/>
        <end position="116"/>
    </location>
</feature>
<dbReference type="AlphaFoldDB" id="A0AAW1JIT7"/>
<evidence type="ECO:0000256" key="1">
    <source>
        <dbReference type="SAM" id="MobiDB-lite"/>
    </source>
</evidence>
<feature type="compositionally biased region" description="Low complexity" evidence="1">
    <location>
        <begin position="84"/>
        <end position="104"/>
    </location>
</feature>
<dbReference type="Proteomes" id="UP001458880">
    <property type="component" value="Unassembled WGS sequence"/>
</dbReference>
<evidence type="ECO:0000313" key="2">
    <source>
        <dbReference type="EMBL" id="KAK9703806.1"/>
    </source>
</evidence>
<sequence>MLRTPPRAIASFSRLPLPESPETHTDQACDAPTQNAGPNGGAPAPRGLDLPHSGDDLSDEEIMRQIKHLQSLLEKRNKNKQKPQKNLFGDSSPSDAGSPPGASSVDMDTSYCSTASLVRAVQAGPERKRKGSSSSPASSPARRIKVTAQINYVEPPIDKASTESFPPLKGNPKTNSEQPTQGNPPMVKASNAQAPIDALSGSRVRRFPALPPRPQRAQPITREQPRPEQRIDSMPDRLEKTTNNEKIPPIILRDKTQWASVSNTIKRKGINFAKAQNVTDGIRTSEKGAWASVSNTIKRKGINFAKAQNVTDGIRTSEKGASLQNALSACAGQGTRPPCHLSW</sequence>
<proteinExistence type="predicted"/>
<feature type="compositionally biased region" description="Basic and acidic residues" evidence="1">
    <location>
        <begin position="223"/>
        <end position="241"/>
    </location>
</feature>
<reference evidence="2 3" key="1">
    <citation type="journal article" date="2024" name="BMC Genomics">
        <title>De novo assembly and annotation of Popillia japonica's genome with initial clues to its potential as an invasive pest.</title>
        <authorList>
            <person name="Cucini C."/>
            <person name="Boschi S."/>
            <person name="Funari R."/>
            <person name="Cardaioli E."/>
            <person name="Iannotti N."/>
            <person name="Marturano G."/>
            <person name="Paoli F."/>
            <person name="Bruttini M."/>
            <person name="Carapelli A."/>
            <person name="Frati F."/>
            <person name="Nardi F."/>
        </authorList>
    </citation>
    <scope>NUCLEOTIDE SEQUENCE [LARGE SCALE GENOMIC DNA]</scope>
    <source>
        <strain evidence="2">DMR45628</strain>
    </source>
</reference>
<keyword evidence="3" id="KW-1185">Reference proteome</keyword>
<feature type="compositionally biased region" description="Low complexity" evidence="1">
    <location>
        <begin position="35"/>
        <end position="45"/>
    </location>
</feature>